<dbReference type="EMBL" id="JABTXI010000004">
    <property type="protein sequence ID" value="MBY3590740.1"/>
    <property type="molecule type" value="Genomic_DNA"/>
</dbReference>
<dbReference type="Proteomes" id="UP000720124">
    <property type="component" value="Unassembled WGS sequence"/>
</dbReference>
<comment type="caution">
    <text evidence="1">The sequence shown here is derived from an EMBL/GenBank/DDBJ whole genome shotgun (WGS) entry which is preliminary data.</text>
</comment>
<keyword evidence="2" id="KW-1185">Reference proteome</keyword>
<evidence type="ECO:0000313" key="1">
    <source>
        <dbReference type="EMBL" id="MBY3590740.1"/>
    </source>
</evidence>
<reference evidence="1 2" key="1">
    <citation type="submission" date="2020-06" db="EMBL/GenBank/DDBJ databases">
        <title>Global-level population genomics: horizontal gene transfer, symbiosis and evolution in Rhizobia.</title>
        <authorList>
            <person name="Gai Y."/>
        </authorList>
    </citation>
    <scope>NUCLEOTIDE SEQUENCE [LARGE SCALE GENOMIC DNA]</scope>
    <source>
        <strain evidence="1 2">PLR6_1b</strain>
    </source>
</reference>
<sequence>MTDIATDITANYAMATYWQATARPMPLRGAAGQPVRLFDLIKGPYWTLVDYEVEQAAVPPRPGCTSTGSGRRSVIDEGGYFRGAYAPEPGY</sequence>
<protein>
    <submittedName>
        <fullName evidence="1">Uncharacterized protein</fullName>
    </submittedName>
</protein>
<accession>A0ABS7LH80</accession>
<dbReference type="RefSeq" id="WP_205910747.1">
    <property type="nucleotide sequence ID" value="NZ_JABDWX010000004.1"/>
</dbReference>
<name>A0ABS7LH80_9HYPH</name>
<gene>
    <name evidence="1" type="ORF">HJA87_12720</name>
</gene>
<evidence type="ECO:0000313" key="2">
    <source>
        <dbReference type="Proteomes" id="UP000720124"/>
    </source>
</evidence>
<organism evidence="1 2">
    <name type="scientific">Rhizobium bangladeshense</name>
    <dbReference type="NCBI Taxonomy" id="1138189"/>
    <lineage>
        <taxon>Bacteria</taxon>
        <taxon>Pseudomonadati</taxon>
        <taxon>Pseudomonadota</taxon>
        <taxon>Alphaproteobacteria</taxon>
        <taxon>Hyphomicrobiales</taxon>
        <taxon>Rhizobiaceae</taxon>
        <taxon>Rhizobium/Agrobacterium group</taxon>
        <taxon>Rhizobium</taxon>
    </lineage>
</organism>
<proteinExistence type="predicted"/>